<dbReference type="InParanoid" id="A0A7C8MT16"/>
<accession>A0A7C8MT16</accession>
<dbReference type="Proteomes" id="UP000481858">
    <property type="component" value="Unassembled WGS sequence"/>
</dbReference>
<dbReference type="InterPro" id="IPR021109">
    <property type="entry name" value="Peptidase_aspartic_dom_sf"/>
</dbReference>
<dbReference type="EMBL" id="WUBL01000064">
    <property type="protein sequence ID" value="KAF2967647.1"/>
    <property type="molecule type" value="Genomic_DNA"/>
</dbReference>
<gene>
    <name evidence="2" type="ORF">GQX73_g5917</name>
</gene>
<dbReference type="OrthoDB" id="4767016at2759"/>
<feature type="compositionally biased region" description="Basic and acidic residues" evidence="1">
    <location>
        <begin position="162"/>
        <end position="174"/>
    </location>
</feature>
<reference evidence="2 3" key="1">
    <citation type="submission" date="2019-12" db="EMBL/GenBank/DDBJ databases">
        <title>Draft genome sequence of the ascomycete Xylaria multiplex DSM 110363.</title>
        <authorList>
            <person name="Buettner E."/>
            <person name="Kellner H."/>
        </authorList>
    </citation>
    <scope>NUCLEOTIDE SEQUENCE [LARGE SCALE GENOMIC DNA]</scope>
    <source>
        <strain evidence="2 3">DSM 110363</strain>
    </source>
</reference>
<dbReference type="Gene3D" id="2.40.70.10">
    <property type="entry name" value="Acid Proteases"/>
    <property type="match status" value="1"/>
</dbReference>
<feature type="region of interest" description="Disordered" evidence="1">
    <location>
        <begin position="137"/>
        <end position="182"/>
    </location>
</feature>
<name>A0A7C8MT16_9PEZI</name>
<evidence type="ECO:0000256" key="1">
    <source>
        <dbReference type="SAM" id="MobiDB-lite"/>
    </source>
</evidence>
<sequence length="182" mass="20555">MDSGFMGDGRTTNLTLSLEINIWNYNNTQSYDKLAYLDTQADANLISSVLSDFLGYERKPYNGPSFKTVENVNVVPKGQIDVYFSWKRSPTNKLHKEIFLVFDDLPYDVILGKAFLDTHEVFVFSDGLLSLALKPASKGEKENIEQNREADKAQQEADEEAERAQRQEERERATETGTGASS</sequence>
<proteinExistence type="predicted"/>
<evidence type="ECO:0000313" key="2">
    <source>
        <dbReference type="EMBL" id="KAF2967647.1"/>
    </source>
</evidence>
<evidence type="ECO:0000313" key="3">
    <source>
        <dbReference type="Proteomes" id="UP000481858"/>
    </source>
</evidence>
<comment type="caution">
    <text evidence="2">The sequence shown here is derived from an EMBL/GenBank/DDBJ whole genome shotgun (WGS) entry which is preliminary data.</text>
</comment>
<protein>
    <submittedName>
        <fullName evidence="2">Uncharacterized protein</fullName>
    </submittedName>
</protein>
<keyword evidence="3" id="KW-1185">Reference proteome</keyword>
<feature type="compositionally biased region" description="Basic and acidic residues" evidence="1">
    <location>
        <begin position="137"/>
        <end position="155"/>
    </location>
</feature>
<dbReference type="AlphaFoldDB" id="A0A7C8MT16"/>
<organism evidence="2 3">
    <name type="scientific">Xylaria multiplex</name>
    <dbReference type="NCBI Taxonomy" id="323545"/>
    <lineage>
        <taxon>Eukaryota</taxon>
        <taxon>Fungi</taxon>
        <taxon>Dikarya</taxon>
        <taxon>Ascomycota</taxon>
        <taxon>Pezizomycotina</taxon>
        <taxon>Sordariomycetes</taxon>
        <taxon>Xylariomycetidae</taxon>
        <taxon>Xylariales</taxon>
        <taxon>Xylariaceae</taxon>
        <taxon>Xylaria</taxon>
    </lineage>
</organism>